<dbReference type="Proteomes" id="UP000801492">
    <property type="component" value="Unassembled WGS sequence"/>
</dbReference>
<dbReference type="Pfam" id="PF14529">
    <property type="entry name" value="Exo_endo_phos_2"/>
    <property type="match status" value="1"/>
</dbReference>
<dbReference type="InterPro" id="IPR036397">
    <property type="entry name" value="RNaseH_sf"/>
</dbReference>
<dbReference type="Gene3D" id="3.60.10.10">
    <property type="entry name" value="Endonuclease/exonuclease/phosphatase"/>
    <property type="match status" value="1"/>
</dbReference>
<dbReference type="InterPro" id="IPR036691">
    <property type="entry name" value="Endo/exonu/phosph_ase_sf"/>
</dbReference>
<dbReference type="AlphaFoldDB" id="A0A8K0CYE2"/>
<dbReference type="GO" id="GO:0003676">
    <property type="term" value="F:nucleic acid binding"/>
    <property type="evidence" value="ECO:0007669"/>
    <property type="project" value="InterPro"/>
</dbReference>
<dbReference type="Gene3D" id="3.30.420.10">
    <property type="entry name" value="Ribonuclease H-like superfamily/Ribonuclease H"/>
    <property type="match status" value="1"/>
</dbReference>
<proteinExistence type="predicted"/>
<evidence type="ECO:0000259" key="2">
    <source>
        <dbReference type="PROSITE" id="PS50879"/>
    </source>
</evidence>
<dbReference type="InterPro" id="IPR002156">
    <property type="entry name" value="RNaseH_domain"/>
</dbReference>
<sequence>MYLFKQRESKKFSNRGIDVAFKQEPYVLQNKLAGIPSTFKTYTSGNGRKRAAILIENKLIDAILIKQFSDEDYVVVEVNYEEMRWYALSIYFDINRDIEVDLQKVENILSYMGKAGCIICIDSNARSTFWYDRITNSKGKKLQEFLTASGLHVINEENDIPTFLSIRGESNIDLTVGNDSFVLYIKAWHCDEEESLLPERKNLKHFQEALNSACEKTFKLQTARKTVVKCKTVPWWNISLAVLRKKVNALRRRYQRTNNNRELREERKNQYLEKKKRYLAIIDQEKHKSWRECCNLTNVSNPWNVIYKVASGKMGRSSTLTTIKKPGGTYTNNLKETVECMVSHFVAKDNPNTDDNTHKEIRNKLKKDIQTEDDKEFTRNEIEDIIKNMDSKKAPGEDGIDSSIYLQLFYKFPHFTTTIYNECLKRGVFPEIWKRTIIVPIAKPGKEESDDPSKFRPITDVPNIQGKQEEEVYEFEVYTDGSKRQGKVGMAVVIYRNKQIINPLKHKLHNKCSNNQAKALAIYKALENLEVIRDIPEDKRTAVIYTDSRVTLESLRQIRNHAKLIEEIMGLSENL</sequence>
<gene>
    <name evidence="3" type="ORF">ILUMI_12532</name>
</gene>
<feature type="domain" description="RNase H type-1" evidence="2">
    <location>
        <begin position="471"/>
        <end position="575"/>
    </location>
</feature>
<dbReference type="SUPFAM" id="SSF56219">
    <property type="entry name" value="DNase I-like"/>
    <property type="match status" value="1"/>
</dbReference>
<keyword evidence="1" id="KW-0175">Coiled coil</keyword>
<dbReference type="SUPFAM" id="SSF53098">
    <property type="entry name" value="Ribonuclease H-like"/>
    <property type="match status" value="1"/>
</dbReference>
<dbReference type="EMBL" id="VTPC01007791">
    <property type="protein sequence ID" value="KAF2893642.1"/>
    <property type="molecule type" value="Genomic_DNA"/>
</dbReference>
<dbReference type="PANTHER" id="PTHR19446">
    <property type="entry name" value="REVERSE TRANSCRIPTASES"/>
    <property type="match status" value="1"/>
</dbReference>
<evidence type="ECO:0000256" key="1">
    <source>
        <dbReference type="SAM" id="Coils"/>
    </source>
</evidence>
<dbReference type="Pfam" id="PF00075">
    <property type="entry name" value="RNase_H"/>
    <property type="match status" value="1"/>
</dbReference>
<organism evidence="3 4">
    <name type="scientific">Ignelater luminosus</name>
    <name type="common">Cucubano</name>
    <name type="synonym">Pyrophorus luminosus</name>
    <dbReference type="NCBI Taxonomy" id="2038154"/>
    <lineage>
        <taxon>Eukaryota</taxon>
        <taxon>Metazoa</taxon>
        <taxon>Ecdysozoa</taxon>
        <taxon>Arthropoda</taxon>
        <taxon>Hexapoda</taxon>
        <taxon>Insecta</taxon>
        <taxon>Pterygota</taxon>
        <taxon>Neoptera</taxon>
        <taxon>Endopterygota</taxon>
        <taxon>Coleoptera</taxon>
        <taxon>Polyphaga</taxon>
        <taxon>Elateriformia</taxon>
        <taxon>Elateroidea</taxon>
        <taxon>Elateridae</taxon>
        <taxon>Agrypninae</taxon>
        <taxon>Pyrophorini</taxon>
        <taxon>Ignelater</taxon>
    </lineage>
</organism>
<dbReference type="InterPro" id="IPR005135">
    <property type="entry name" value="Endo/exonuclease/phosphatase"/>
</dbReference>
<protein>
    <recommendedName>
        <fullName evidence="2">RNase H type-1 domain-containing protein</fullName>
    </recommendedName>
</protein>
<feature type="coiled-coil region" evidence="1">
    <location>
        <begin position="240"/>
        <end position="267"/>
    </location>
</feature>
<evidence type="ECO:0000313" key="3">
    <source>
        <dbReference type="EMBL" id="KAF2893642.1"/>
    </source>
</evidence>
<name>A0A8K0CYE2_IGNLU</name>
<dbReference type="GO" id="GO:0004523">
    <property type="term" value="F:RNA-DNA hybrid ribonuclease activity"/>
    <property type="evidence" value="ECO:0007669"/>
    <property type="project" value="InterPro"/>
</dbReference>
<evidence type="ECO:0000313" key="4">
    <source>
        <dbReference type="Proteomes" id="UP000801492"/>
    </source>
</evidence>
<accession>A0A8K0CYE2</accession>
<comment type="caution">
    <text evidence="3">The sequence shown here is derived from an EMBL/GenBank/DDBJ whole genome shotgun (WGS) entry which is preliminary data.</text>
</comment>
<dbReference type="InterPro" id="IPR012337">
    <property type="entry name" value="RNaseH-like_sf"/>
</dbReference>
<reference evidence="3" key="1">
    <citation type="submission" date="2019-08" db="EMBL/GenBank/DDBJ databases">
        <title>The genome of the North American firefly Photinus pyralis.</title>
        <authorList>
            <consortium name="Photinus pyralis genome working group"/>
            <person name="Fallon T.R."/>
            <person name="Sander Lower S.E."/>
            <person name="Weng J.-K."/>
        </authorList>
    </citation>
    <scope>NUCLEOTIDE SEQUENCE</scope>
    <source>
        <strain evidence="3">TRF0915ILg1</strain>
        <tissue evidence="3">Whole body</tissue>
    </source>
</reference>
<dbReference type="PROSITE" id="PS50879">
    <property type="entry name" value="RNASE_H_1"/>
    <property type="match status" value="1"/>
</dbReference>
<keyword evidence="4" id="KW-1185">Reference proteome</keyword>
<dbReference type="OrthoDB" id="6775274at2759"/>